<evidence type="ECO:0000313" key="2">
    <source>
        <dbReference type="EMBL" id="PNS20122.1"/>
    </source>
</evidence>
<feature type="region of interest" description="Disordered" evidence="1">
    <location>
        <begin position="243"/>
        <end position="383"/>
    </location>
</feature>
<feature type="compositionally biased region" description="Pro residues" evidence="1">
    <location>
        <begin position="285"/>
        <end position="313"/>
    </location>
</feature>
<reference evidence="2 3" key="1">
    <citation type="submission" date="2017-06" db="EMBL/GenBank/DDBJ databases">
        <title>Draft genome sequence of a variant of Elsinoe murrayae.</title>
        <authorList>
            <person name="Cheng Q."/>
        </authorList>
    </citation>
    <scope>NUCLEOTIDE SEQUENCE [LARGE SCALE GENOMIC DNA]</scope>
    <source>
        <strain evidence="2 3">CQ-2017a</strain>
    </source>
</reference>
<comment type="caution">
    <text evidence="2">The sequence shown here is derived from an EMBL/GenBank/DDBJ whole genome shotgun (WGS) entry which is preliminary data.</text>
</comment>
<dbReference type="InParanoid" id="A0A2K1QYJ4"/>
<protein>
    <submittedName>
        <fullName evidence="2">Uncharacterized protein</fullName>
    </submittedName>
</protein>
<feature type="compositionally biased region" description="Pro residues" evidence="1">
    <location>
        <begin position="248"/>
        <end position="276"/>
    </location>
</feature>
<gene>
    <name evidence="2" type="ORF">CAC42_5572</name>
</gene>
<keyword evidence="3" id="KW-1185">Reference proteome</keyword>
<dbReference type="Proteomes" id="UP000243797">
    <property type="component" value="Unassembled WGS sequence"/>
</dbReference>
<organism evidence="2 3">
    <name type="scientific">Sphaceloma murrayae</name>
    <dbReference type="NCBI Taxonomy" id="2082308"/>
    <lineage>
        <taxon>Eukaryota</taxon>
        <taxon>Fungi</taxon>
        <taxon>Dikarya</taxon>
        <taxon>Ascomycota</taxon>
        <taxon>Pezizomycotina</taxon>
        <taxon>Dothideomycetes</taxon>
        <taxon>Dothideomycetidae</taxon>
        <taxon>Myriangiales</taxon>
        <taxon>Elsinoaceae</taxon>
        <taxon>Sphaceloma</taxon>
    </lineage>
</organism>
<sequence>MSITTTAITPTNTFLSSLTSSLLAECRPSCSLTLQPAYATWSTNSSIPPLATTVLLINPTNNQTSTSIDCNTQVLSDYYLSRAGGAQRVVGVDDNCRLIGNFPNIEQVAGINSFYTTSATVTYPASYLDIGIRFGAAGIFSTVYANGSSKCLTFRNSYLTGAGKTYSGQLTTTVVTETGIFSQNVTGITTATITRTYTLMPQLTDYYPDDPVVQQCASYVSFETSPNTLTAANYLTSVRTLPGAAPVLPSPEPSPQPPSPPAQSPNPPSPQPPAQDPTPGNTPVVPLPGPTGNPNTPAPSPESPPSNPAPAQPQQPGIGNLISAIIGVGQGPSPANPTAPGNTPPDTAPPSNQADPSPDVPQQAPQDGPIPAPTTPSGIPTTLPLVILNGQTALPGGPALQIAGKTVSMAPGGVVVVGSTTVPFADAPGFLAGVPGLQGVSVGVTSRVVTVPAEVTGTGGRRPEESDVASYIVSGIGGQAGVGNGTGTGGRPAQYTGGAGRITRVWTGLLGTMIAVGIAVV</sequence>
<dbReference type="OrthoDB" id="3943915at2759"/>
<evidence type="ECO:0000313" key="3">
    <source>
        <dbReference type="Proteomes" id="UP000243797"/>
    </source>
</evidence>
<dbReference type="AlphaFoldDB" id="A0A2K1QYJ4"/>
<name>A0A2K1QYJ4_9PEZI</name>
<dbReference type="STRING" id="2082308.A0A2K1QYJ4"/>
<accession>A0A2K1QYJ4</accession>
<evidence type="ECO:0000256" key="1">
    <source>
        <dbReference type="SAM" id="MobiDB-lite"/>
    </source>
</evidence>
<dbReference type="EMBL" id="NKHZ01000025">
    <property type="protein sequence ID" value="PNS20122.1"/>
    <property type="molecule type" value="Genomic_DNA"/>
</dbReference>
<proteinExistence type="predicted"/>
<feature type="compositionally biased region" description="Pro residues" evidence="1">
    <location>
        <begin position="334"/>
        <end position="348"/>
    </location>
</feature>